<sequence length="61" mass="7095">MGEEEVMTVLELDEIIKQVREANLYNPIESPANTFLALSWYNACDDIERIVEGERRSHDQI</sequence>
<protein>
    <submittedName>
        <fullName evidence="1">Uncharacterized protein</fullName>
    </submittedName>
</protein>
<organism evidence="1">
    <name type="scientific">viral metagenome</name>
    <dbReference type="NCBI Taxonomy" id="1070528"/>
    <lineage>
        <taxon>unclassified sequences</taxon>
        <taxon>metagenomes</taxon>
        <taxon>organismal metagenomes</taxon>
    </lineage>
</organism>
<proteinExistence type="predicted"/>
<dbReference type="EMBL" id="MT141162">
    <property type="protein sequence ID" value="QJA55497.1"/>
    <property type="molecule type" value="Genomic_DNA"/>
</dbReference>
<reference evidence="1" key="1">
    <citation type="submission" date="2020-03" db="EMBL/GenBank/DDBJ databases">
        <title>The deep terrestrial virosphere.</title>
        <authorList>
            <person name="Holmfeldt K."/>
            <person name="Nilsson E."/>
            <person name="Simone D."/>
            <person name="Lopez-Fernandez M."/>
            <person name="Wu X."/>
            <person name="de Brujin I."/>
            <person name="Lundin D."/>
            <person name="Andersson A."/>
            <person name="Bertilsson S."/>
            <person name="Dopson M."/>
        </authorList>
    </citation>
    <scope>NUCLEOTIDE SEQUENCE</scope>
    <source>
        <strain evidence="1">MM415B02040</strain>
    </source>
</reference>
<evidence type="ECO:0000313" key="1">
    <source>
        <dbReference type="EMBL" id="QJA55497.1"/>
    </source>
</evidence>
<accession>A0A6M3IEA6</accession>
<gene>
    <name evidence="1" type="ORF">MM415B02040_0016</name>
</gene>
<name>A0A6M3IEA6_9ZZZZ</name>
<dbReference type="AlphaFoldDB" id="A0A6M3IEA6"/>